<evidence type="ECO:0000256" key="2">
    <source>
        <dbReference type="SAM" id="Phobius"/>
    </source>
</evidence>
<dbReference type="PANTHER" id="PTHR34502">
    <property type="entry name" value="DUF6594 DOMAIN-CONTAINING PROTEIN-RELATED"/>
    <property type="match status" value="1"/>
</dbReference>
<dbReference type="PANTHER" id="PTHR34502:SF5">
    <property type="entry name" value="DUF6594 DOMAIN-CONTAINING PROTEIN"/>
    <property type="match status" value="1"/>
</dbReference>
<reference evidence="4" key="2">
    <citation type="submission" date="2023-06" db="EMBL/GenBank/DDBJ databases">
        <authorList>
            <consortium name="Lawrence Berkeley National Laboratory"/>
            <person name="Haridas S."/>
            <person name="Hensen N."/>
            <person name="Bonometti L."/>
            <person name="Westerberg I."/>
            <person name="Brannstrom I.O."/>
            <person name="Guillou S."/>
            <person name="Cros-Aarteil S."/>
            <person name="Calhoun S."/>
            <person name="Kuo A."/>
            <person name="Mondo S."/>
            <person name="Pangilinan J."/>
            <person name="Riley R."/>
            <person name="LaButti K."/>
            <person name="Andreopoulos B."/>
            <person name="Lipzen A."/>
            <person name="Chen C."/>
            <person name="Yanf M."/>
            <person name="Daum C."/>
            <person name="Ng V."/>
            <person name="Clum A."/>
            <person name="Steindorff A."/>
            <person name="Ohm R."/>
            <person name="Martin F."/>
            <person name="Silar P."/>
            <person name="Natvig D."/>
            <person name="Lalanne C."/>
            <person name="Gautier V."/>
            <person name="Ament-velasquez S.L."/>
            <person name="Kruys A."/>
            <person name="Hutchinson M.I."/>
            <person name="Powell A.J."/>
            <person name="Barry K."/>
            <person name="Miller A.N."/>
            <person name="Grigoriev I.V."/>
            <person name="Debuchy R."/>
            <person name="Gladieux P."/>
            <person name="Thoren M.H."/>
            <person name="Johannesson H."/>
        </authorList>
    </citation>
    <scope>NUCLEOTIDE SEQUENCE</scope>
    <source>
        <strain evidence="4">CBS 232.78</strain>
    </source>
</reference>
<feature type="transmembrane region" description="Helical" evidence="2">
    <location>
        <begin position="264"/>
        <end position="289"/>
    </location>
</feature>
<gene>
    <name evidence="4" type="ORF">B0H63DRAFT_548151</name>
</gene>
<dbReference type="Pfam" id="PF20237">
    <property type="entry name" value="DUF6594"/>
    <property type="match status" value="1"/>
</dbReference>
<protein>
    <recommendedName>
        <fullName evidence="3">DUF6594 domain-containing protein</fullName>
    </recommendedName>
</protein>
<evidence type="ECO:0000313" key="5">
    <source>
        <dbReference type="Proteomes" id="UP001285441"/>
    </source>
</evidence>
<dbReference type="AlphaFoldDB" id="A0AAE0ND26"/>
<evidence type="ECO:0000259" key="3">
    <source>
        <dbReference type="Pfam" id="PF20237"/>
    </source>
</evidence>
<dbReference type="InterPro" id="IPR046529">
    <property type="entry name" value="DUF6594"/>
</dbReference>
<comment type="caution">
    <text evidence="4">The sequence shown here is derived from an EMBL/GenBank/DDBJ whole genome shotgun (WGS) entry which is preliminary data.</text>
</comment>
<evidence type="ECO:0000313" key="4">
    <source>
        <dbReference type="EMBL" id="KAK3378224.1"/>
    </source>
</evidence>
<sequence>MGCSFASDENAAEMGLTQGPSSSSHQGIALTSIEKTLSRGIESSAADSQSCVSRSSINVDEFMLKNCRYGDDYEKHPVGWPRLAAIQQQFSNADIFRSFDYIGLRLILHAAARVAFLEDKLAGFDNDQSTTPLRSLTESQTRPPGHSHVNNDYDTLMADLKEAYLEHTTLLCKYRDLRQLHPVPRPHYRDMLRCMIEEGKLDRDAYGWMKSPDEFVSISEPPHRLMLWLLYSTFGKWLMKKAVSQGSTSGGSSSRFLRQDFLGLVARLTMAITGVLVVSIPLGILYLGGLNNPRSFGAIVGFAIMFTIGMVITQEVDTHKVLFGVCGFMAVLVTVAGQRVPAAGG</sequence>
<accession>A0AAE0ND26</accession>
<feature type="transmembrane region" description="Helical" evidence="2">
    <location>
        <begin position="321"/>
        <end position="340"/>
    </location>
</feature>
<dbReference type="EMBL" id="JAULSW010000006">
    <property type="protein sequence ID" value="KAK3378224.1"/>
    <property type="molecule type" value="Genomic_DNA"/>
</dbReference>
<keyword evidence="2" id="KW-0812">Transmembrane</keyword>
<feature type="region of interest" description="Disordered" evidence="1">
    <location>
        <begin position="128"/>
        <end position="150"/>
    </location>
</feature>
<keyword evidence="5" id="KW-1185">Reference proteome</keyword>
<keyword evidence="2" id="KW-1133">Transmembrane helix</keyword>
<name>A0AAE0ND26_9PEZI</name>
<evidence type="ECO:0000256" key="1">
    <source>
        <dbReference type="SAM" id="MobiDB-lite"/>
    </source>
</evidence>
<proteinExistence type="predicted"/>
<feature type="domain" description="DUF6594" evidence="3">
    <location>
        <begin position="80"/>
        <end position="333"/>
    </location>
</feature>
<feature type="transmembrane region" description="Helical" evidence="2">
    <location>
        <begin position="295"/>
        <end position="314"/>
    </location>
</feature>
<dbReference type="Proteomes" id="UP001285441">
    <property type="component" value="Unassembled WGS sequence"/>
</dbReference>
<reference evidence="4" key="1">
    <citation type="journal article" date="2023" name="Mol. Phylogenet. Evol.">
        <title>Genome-scale phylogeny and comparative genomics of the fungal order Sordariales.</title>
        <authorList>
            <person name="Hensen N."/>
            <person name="Bonometti L."/>
            <person name="Westerberg I."/>
            <person name="Brannstrom I.O."/>
            <person name="Guillou S."/>
            <person name="Cros-Aarteil S."/>
            <person name="Calhoun S."/>
            <person name="Haridas S."/>
            <person name="Kuo A."/>
            <person name="Mondo S."/>
            <person name="Pangilinan J."/>
            <person name="Riley R."/>
            <person name="LaButti K."/>
            <person name="Andreopoulos B."/>
            <person name="Lipzen A."/>
            <person name="Chen C."/>
            <person name="Yan M."/>
            <person name="Daum C."/>
            <person name="Ng V."/>
            <person name="Clum A."/>
            <person name="Steindorff A."/>
            <person name="Ohm R.A."/>
            <person name="Martin F."/>
            <person name="Silar P."/>
            <person name="Natvig D.O."/>
            <person name="Lalanne C."/>
            <person name="Gautier V."/>
            <person name="Ament-Velasquez S.L."/>
            <person name="Kruys A."/>
            <person name="Hutchinson M.I."/>
            <person name="Powell A.J."/>
            <person name="Barry K."/>
            <person name="Miller A.N."/>
            <person name="Grigoriev I.V."/>
            <person name="Debuchy R."/>
            <person name="Gladieux P."/>
            <person name="Hiltunen Thoren M."/>
            <person name="Johannesson H."/>
        </authorList>
    </citation>
    <scope>NUCLEOTIDE SEQUENCE</scope>
    <source>
        <strain evidence="4">CBS 232.78</strain>
    </source>
</reference>
<organism evidence="4 5">
    <name type="scientific">Podospora didyma</name>
    <dbReference type="NCBI Taxonomy" id="330526"/>
    <lineage>
        <taxon>Eukaryota</taxon>
        <taxon>Fungi</taxon>
        <taxon>Dikarya</taxon>
        <taxon>Ascomycota</taxon>
        <taxon>Pezizomycotina</taxon>
        <taxon>Sordariomycetes</taxon>
        <taxon>Sordariomycetidae</taxon>
        <taxon>Sordariales</taxon>
        <taxon>Podosporaceae</taxon>
        <taxon>Podospora</taxon>
    </lineage>
</organism>
<keyword evidence="2" id="KW-0472">Membrane</keyword>